<feature type="signal peptide" evidence="1">
    <location>
        <begin position="1"/>
        <end position="17"/>
    </location>
</feature>
<gene>
    <name evidence="2" type="ORF">PFICI_14982</name>
</gene>
<organism evidence="2 3">
    <name type="scientific">Pestalotiopsis fici (strain W106-1 / CGMCC3.15140)</name>
    <dbReference type="NCBI Taxonomy" id="1229662"/>
    <lineage>
        <taxon>Eukaryota</taxon>
        <taxon>Fungi</taxon>
        <taxon>Dikarya</taxon>
        <taxon>Ascomycota</taxon>
        <taxon>Pezizomycotina</taxon>
        <taxon>Sordariomycetes</taxon>
        <taxon>Xylariomycetidae</taxon>
        <taxon>Amphisphaeriales</taxon>
        <taxon>Sporocadaceae</taxon>
        <taxon>Pestalotiopsis</taxon>
    </lineage>
</organism>
<dbReference type="EMBL" id="KI912122">
    <property type="protein sequence ID" value="ETS73377.1"/>
    <property type="molecule type" value="Genomic_DNA"/>
</dbReference>
<dbReference type="RefSeq" id="XP_007841754.1">
    <property type="nucleotide sequence ID" value="XM_007843563.1"/>
</dbReference>
<evidence type="ECO:0000256" key="1">
    <source>
        <dbReference type="SAM" id="SignalP"/>
    </source>
</evidence>
<reference evidence="3" key="1">
    <citation type="journal article" date="2015" name="BMC Genomics">
        <title>Genomic and transcriptomic analysis of the endophytic fungus Pestalotiopsis fici reveals its lifestyle and high potential for synthesis of natural products.</title>
        <authorList>
            <person name="Wang X."/>
            <person name="Zhang X."/>
            <person name="Liu L."/>
            <person name="Xiang M."/>
            <person name="Wang W."/>
            <person name="Sun X."/>
            <person name="Che Y."/>
            <person name="Guo L."/>
            <person name="Liu G."/>
            <person name="Guo L."/>
            <person name="Wang C."/>
            <person name="Yin W.B."/>
            <person name="Stadler M."/>
            <person name="Zhang X."/>
            <person name="Liu X."/>
        </authorList>
    </citation>
    <scope>NUCLEOTIDE SEQUENCE [LARGE SCALE GENOMIC DNA]</scope>
    <source>
        <strain evidence="3">W106-1 / CGMCC3.15140</strain>
    </source>
</reference>
<dbReference type="InParanoid" id="W3WJR3"/>
<dbReference type="KEGG" id="pfy:PFICI_14982"/>
<dbReference type="Proteomes" id="UP000030651">
    <property type="component" value="Unassembled WGS sequence"/>
</dbReference>
<proteinExistence type="predicted"/>
<dbReference type="eggNOG" id="ENOG502SJXP">
    <property type="taxonomic scope" value="Eukaryota"/>
</dbReference>
<evidence type="ECO:0000313" key="2">
    <source>
        <dbReference type="EMBL" id="ETS73377.1"/>
    </source>
</evidence>
<name>W3WJR3_PESFW</name>
<feature type="chain" id="PRO_5004835053" evidence="1">
    <location>
        <begin position="18"/>
        <end position="334"/>
    </location>
</feature>
<dbReference type="AlphaFoldDB" id="W3WJR3"/>
<protein>
    <submittedName>
        <fullName evidence="2">Uncharacterized protein</fullName>
    </submittedName>
</protein>
<dbReference type="OMA" id="QATENSH"/>
<sequence>MIAITALNLLLAVVVSALPSTLSCDVSSSNATVSSREGMTSLVNQILDSMVAHDPYSLPLAGVYYATENSHPAALGMMTAWRTITKAGEPSLLAIDTTNGTAYFALDVSEGNDEVQSILRGRIKVVDEELTELELFINRNRGDHGFSYSATELPSNYAVLMSPPANRTKASRETLWQLSEALFATSSNFTVDLGADCQFTELGWKVVDTGLYGNGSTDPLGCAWPDEHPTDSNARVALVVDEELGFVVTSGIIPGIVYPYYGNTSAFIPNTMTAAQEAQEAWYEESKASGGLPLLAPTGATGETLEVLQYYNGELQAMQINVYLSGPGMTSPWL</sequence>
<evidence type="ECO:0000313" key="3">
    <source>
        <dbReference type="Proteomes" id="UP000030651"/>
    </source>
</evidence>
<dbReference type="HOGENOM" id="CLU_984057_0_0_1"/>
<dbReference type="GeneID" id="19279995"/>
<accession>W3WJR3</accession>
<keyword evidence="3" id="KW-1185">Reference proteome</keyword>
<keyword evidence="1" id="KW-0732">Signal</keyword>
<dbReference type="OrthoDB" id="5229624at2759"/>